<dbReference type="EMBL" id="LAVV01010442">
    <property type="protein sequence ID" value="KNZ49030.1"/>
    <property type="molecule type" value="Genomic_DNA"/>
</dbReference>
<dbReference type="VEuPathDB" id="FungiDB:VP01_524g1"/>
<accession>A0A0L6UMG1</accession>
<evidence type="ECO:0000313" key="2">
    <source>
        <dbReference type="EMBL" id="KNZ49030.1"/>
    </source>
</evidence>
<keyword evidence="1" id="KW-0472">Membrane</keyword>
<feature type="transmembrane region" description="Helical" evidence="1">
    <location>
        <begin position="288"/>
        <end position="309"/>
    </location>
</feature>
<keyword evidence="1" id="KW-0812">Transmembrane</keyword>
<evidence type="ECO:0000256" key="1">
    <source>
        <dbReference type="SAM" id="Phobius"/>
    </source>
</evidence>
<protein>
    <submittedName>
        <fullName evidence="2">Putative signal peptide protein</fullName>
    </submittedName>
</protein>
<organism evidence="2 3">
    <name type="scientific">Puccinia sorghi</name>
    <dbReference type="NCBI Taxonomy" id="27349"/>
    <lineage>
        <taxon>Eukaryota</taxon>
        <taxon>Fungi</taxon>
        <taxon>Dikarya</taxon>
        <taxon>Basidiomycota</taxon>
        <taxon>Pucciniomycotina</taxon>
        <taxon>Pucciniomycetes</taxon>
        <taxon>Pucciniales</taxon>
        <taxon>Pucciniaceae</taxon>
        <taxon>Puccinia</taxon>
    </lineage>
</organism>
<keyword evidence="3" id="KW-1185">Reference proteome</keyword>
<dbReference type="AlphaFoldDB" id="A0A0L6UMG1"/>
<sequence>MEGNHYFCFFVFSFFPLLLQIFVCRNVMKFLQHVPQSPSSAELEGRGSIVVHLIQDSVYQNLFSTNQEPDLLKFIALHGDSSIPDQLDTCSSLNTAQLYCQQLDTDSSSYGYTMDLTRGQHEQKITLPQLPTACHSKSSITCKIAHPTFYYYIPCSQSFEKDHLQSSKIGRLHKQVAFFFIFQFFLLSRKLCFDFSTKITEFKNLKHSSIVTYNLTQSQINYINLHCTSYYPLKMKRFGFVPKGIWYVPGLGLKSLIGPSSWHITEFRLTKPKLWANRRTPQSTTTSYWTQSVIYFSFCLFFYMFFFILKDIEANKEKVCTLAKELKTINQNETFLVSGVERKTDSEGN</sequence>
<gene>
    <name evidence="2" type="ORF">VP01_524g1</name>
</gene>
<keyword evidence="1" id="KW-1133">Transmembrane helix</keyword>
<reference evidence="2 3" key="1">
    <citation type="submission" date="2015-08" db="EMBL/GenBank/DDBJ databases">
        <title>Next Generation Sequencing and Analysis of the Genome of Puccinia sorghi L Schw, the Causal Agent of Maize Common Rust.</title>
        <authorList>
            <person name="Rochi L."/>
            <person name="Burguener G."/>
            <person name="Darino M."/>
            <person name="Turjanski A."/>
            <person name="Kreff E."/>
            <person name="Dieguez M.J."/>
            <person name="Sacco F."/>
        </authorList>
    </citation>
    <scope>NUCLEOTIDE SEQUENCE [LARGE SCALE GENOMIC DNA]</scope>
    <source>
        <strain evidence="2 3">RO10H11247</strain>
    </source>
</reference>
<name>A0A0L6UMG1_9BASI</name>
<comment type="caution">
    <text evidence="2">The sequence shown here is derived from an EMBL/GenBank/DDBJ whole genome shotgun (WGS) entry which is preliminary data.</text>
</comment>
<feature type="transmembrane region" description="Helical" evidence="1">
    <location>
        <begin position="6"/>
        <end position="24"/>
    </location>
</feature>
<dbReference type="Proteomes" id="UP000037035">
    <property type="component" value="Unassembled WGS sequence"/>
</dbReference>
<proteinExistence type="predicted"/>
<evidence type="ECO:0000313" key="3">
    <source>
        <dbReference type="Proteomes" id="UP000037035"/>
    </source>
</evidence>